<protein>
    <recommendedName>
        <fullName evidence="3">Protein kinase domain-containing protein</fullName>
    </recommendedName>
</protein>
<evidence type="ECO:0000313" key="1">
    <source>
        <dbReference type="EMBL" id="TFK41952.1"/>
    </source>
</evidence>
<sequence>MATLELIWDEVHTYTLWAWDRPRGSHTTARVIKRFKKRVYLVEIGFRGQDQTQLAIIKTARGDYESQIALREYDFYSNELLQLQGQVVPECYGLFKGKVNGIDLFILVLEYCHGPEPQRTLDLKLDENRELMLSVCKLHQVGVTHGNLVDGHHFLKTENGVRIIDFSAAFRHRCRNVFPVLMTPNGPTENCGCPELMNMEKRYGLLGDMASRKSAEQLAFAYW</sequence>
<dbReference type="AlphaFoldDB" id="A0A5C3M9M5"/>
<dbReference type="STRING" id="68775.A0A5C3M9M5"/>
<dbReference type="SUPFAM" id="SSF56112">
    <property type="entry name" value="Protein kinase-like (PK-like)"/>
    <property type="match status" value="1"/>
</dbReference>
<proteinExistence type="predicted"/>
<gene>
    <name evidence="1" type="ORF">BDQ12DRAFT_663236</name>
</gene>
<evidence type="ECO:0008006" key="3">
    <source>
        <dbReference type="Google" id="ProtNLM"/>
    </source>
</evidence>
<accession>A0A5C3M9M5</accession>
<dbReference type="Pfam" id="PF06176">
    <property type="entry name" value="WaaY"/>
    <property type="match status" value="1"/>
</dbReference>
<evidence type="ECO:0000313" key="2">
    <source>
        <dbReference type="Proteomes" id="UP000308652"/>
    </source>
</evidence>
<dbReference type="InterPro" id="IPR011009">
    <property type="entry name" value="Kinase-like_dom_sf"/>
</dbReference>
<organism evidence="1 2">
    <name type="scientific">Crucibulum laeve</name>
    <dbReference type="NCBI Taxonomy" id="68775"/>
    <lineage>
        <taxon>Eukaryota</taxon>
        <taxon>Fungi</taxon>
        <taxon>Dikarya</taxon>
        <taxon>Basidiomycota</taxon>
        <taxon>Agaricomycotina</taxon>
        <taxon>Agaricomycetes</taxon>
        <taxon>Agaricomycetidae</taxon>
        <taxon>Agaricales</taxon>
        <taxon>Agaricineae</taxon>
        <taxon>Nidulariaceae</taxon>
        <taxon>Crucibulum</taxon>
    </lineage>
</organism>
<reference evidence="1 2" key="1">
    <citation type="journal article" date="2019" name="Nat. Ecol. Evol.">
        <title>Megaphylogeny resolves global patterns of mushroom evolution.</title>
        <authorList>
            <person name="Varga T."/>
            <person name="Krizsan K."/>
            <person name="Foldi C."/>
            <person name="Dima B."/>
            <person name="Sanchez-Garcia M."/>
            <person name="Sanchez-Ramirez S."/>
            <person name="Szollosi G.J."/>
            <person name="Szarkandi J.G."/>
            <person name="Papp V."/>
            <person name="Albert L."/>
            <person name="Andreopoulos W."/>
            <person name="Angelini C."/>
            <person name="Antonin V."/>
            <person name="Barry K.W."/>
            <person name="Bougher N.L."/>
            <person name="Buchanan P."/>
            <person name="Buyck B."/>
            <person name="Bense V."/>
            <person name="Catcheside P."/>
            <person name="Chovatia M."/>
            <person name="Cooper J."/>
            <person name="Damon W."/>
            <person name="Desjardin D."/>
            <person name="Finy P."/>
            <person name="Geml J."/>
            <person name="Haridas S."/>
            <person name="Hughes K."/>
            <person name="Justo A."/>
            <person name="Karasinski D."/>
            <person name="Kautmanova I."/>
            <person name="Kiss B."/>
            <person name="Kocsube S."/>
            <person name="Kotiranta H."/>
            <person name="LaButti K.M."/>
            <person name="Lechner B.E."/>
            <person name="Liimatainen K."/>
            <person name="Lipzen A."/>
            <person name="Lukacs Z."/>
            <person name="Mihaltcheva S."/>
            <person name="Morgado L.N."/>
            <person name="Niskanen T."/>
            <person name="Noordeloos M.E."/>
            <person name="Ohm R.A."/>
            <person name="Ortiz-Santana B."/>
            <person name="Ovrebo C."/>
            <person name="Racz N."/>
            <person name="Riley R."/>
            <person name="Savchenko A."/>
            <person name="Shiryaev A."/>
            <person name="Soop K."/>
            <person name="Spirin V."/>
            <person name="Szebenyi C."/>
            <person name="Tomsovsky M."/>
            <person name="Tulloss R.E."/>
            <person name="Uehling J."/>
            <person name="Grigoriev I.V."/>
            <person name="Vagvolgyi C."/>
            <person name="Papp T."/>
            <person name="Martin F.M."/>
            <person name="Miettinen O."/>
            <person name="Hibbett D.S."/>
            <person name="Nagy L.G."/>
        </authorList>
    </citation>
    <scope>NUCLEOTIDE SEQUENCE [LARGE SCALE GENOMIC DNA]</scope>
    <source>
        <strain evidence="1 2">CBS 166.37</strain>
    </source>
</reference>
<name>A0A5C3M9M5_9AGAR</name>
<dbReference type="EMBL" id="ML213593">
    <property type="protein sequence ID" value="TFK41952.1"/>
    <property type="molecule type" value="Genomic_DNA"/>
</dbReference>
<dbReference type="OrthoDB" id="3182995at2759"/>
<dbReference type="Proteomes" id="UP000308652">
    <property type="component" value="Unassembled WGS sequence"/>
</dbReference>
<keyword evidence="2" id="KW-1185">Reference proteome</keyword>
<dbReference type="InterPro" id="IPR009330">
    <property type="entry name" value="LipoPS_heptP_kinase"/>
</dbReference>